<protein>
    <recommendedName>
        <fullName evidence="3">UPF0122 protein E1757_12225</fullName>
    </recommendedName>
</protein>
<dbReference type="SUPFAM" id="SSF88659">
    <property type="entry name" value="Sigma3 and sigma4 domains of RNA polymerase sigma factors"/>
    <property type="match status" value="1"/>
</dbReference>
<dbReference type="PANTHER" id="PTHR40083:SF1">
    <property type="entry name" value="UPF0122 PROTEIN YLXM"/>
    <property type="match status" value="1"/>
</dbReference>
<evidence type="ECO:0000256" key="3">
    <source>
        <dbReference type="HAMAP-Rule" id="MF_00245"/>
    </source>
</evidence>
<dbReference type="PANTHER" id="PTHR40083">
    <property type="entry name" value="UPF0122 PROTEIN CBO2450/CLC_2298"/>
    <property type="match status" value="1"/>
</dbReference>
<evidence type="ECO:0000313" key="5">
    <source>
        <dbReference type="EMBL" id="TDF98255.1"/>
    </source>
</evidence>
<gene>
    <name evidence="5" type="ORF">E1757_12225</name>
</gene>
<dbReference type="InterPro" id="IPR007394">
    <property type="entry name" value="UPF0122"/>
</dbReference>
<comment type="caution">
    <text evidence="5">The sequence shown here is derived from an EMBL/GenBank/DDBJ whole genome shotgun (WGS) entry which is preliminary data.</text>
</comment>
<proteinExistence type="inferred from homology"/>
<comment type="function">
    <text evidence="2 3">Might take part in the signal recognition particle (SRP) pathway. This is inferred from the conservation of its genetic proximity to ftsY/ffh. May be a regulatory protein.</text>
</comment>
<feature type="coiled-coil region" evidence="4">
    <location>
        <begin position="53"/>
        <end position="83"/>
    </location>
</feature>
<reference evidence="5 6" key="1">
    <citation type="submission" date="2019-03" db="EMBL/GenBank/DDBJ databases">
        <title>This is whole genome sequence of Paenibacillus sp MS74 strain.</title>
        <authorList>
            <person name="Trinh H.N."/>
        </authorList>
    </citation>
    <scope>NUCLEOTIDE SEQUENCE [LARGE SCALE GENOMIC DNA]</scope>
    <source>
        <strain evidence="5 6">MS74</strain>
    </source>
</reference>
<dbReference type="RefSeq" id="WP_133228181.1">
    <property type="nucleotide sequence ID" value="NZ_SMRT01000004.1"/>
</dbReference>
<dbReference type="InterPro" id="IPR054831">
    <property type="entry name" value="UPF0122_fam_protein"/>
</dbReference>
<keyword evidence="6" id="KW-1185">Reference proteome</keyword>
<dbReference type="EMBL" id="SMRT01000004">
    <property type="protein sequence ID" value="TDF98255.1"/>
    <property type="molecule type" value="Genomic_DNA"/>
</dbReference>
<dbReference type="AlphaFoldDB" id="A0A4R5KTA3"/>
<dbReference type="Proteomes" id="UP000295636">
    <property type="component" value="Unassembled WGS sequence"/>
</dbReference>
<accession>A0A4R5KTA3</accession>
<evidence type="ECO:0000256" key="2">
    <source>
        <dbReference type="ARBA" id="ARBA00024764"/>
    </source>
</evidence>
<dbReference type="Pfam" id="PF04297">
    <property type="entry name" value="UPF0122"/>
    <property type="match status" value="1"/>
</dbReference>
<dbReference type="OrthoDB" id="6392at2"/>
<dbReference type="InterPro" id="IPR036388">
    <property type="entry name" value="WH-like_DNA-bd_sf"/>
</dbReference>
<dbReference type="GO" id="GO:0003677">
    <property type="term" value="F:DNA binding"/>
    <property type="evidence" value="ECO:0007669"/>
    <property type="project" value="UniProtKB-KW"/>
</dbReference>
<evidence type="ECO:0000256" key="4">
    <source>
        <dbReference type="SAM" id="Coils"/>
    </source>
</evidence>
<dbReference type="HAMAP" id="MF_00245">
    <property type="entry name" value="UPF0122"/>
    <property type="match status" value="1"/>
</dbReference>
<dbReference type="NCBIfam" id="NF001070">
    <property type="entry name" value="PRK00118.1-6"/>
    <property type="match status" value="1"/>
</dbReference>
<comment type="similarity">
    <text evidence="1 3">Belongs to the UPF0122 family.</text>
</comment>
<keyword evidence="5" id="KW-0238">DNA-binding</keyword>
<dbReference type="InterPro" id="IPR013324">
    <property type="entry name" value="RNA_pol_sigma_r3/r4-like"/>
</dbReference>
<keyword evidence="4" id="KW-0175">Coiled coil</keyword>
<dbReference type="Gene3D" id="1.10.10.10">
    <property type="entry name" value="Winged helix-like DNA-binding domain superfamily/Winged helix DNA-binding domain"/>
    <property type="match status" value="1"/>
</dbReference>
<dbReference type="NCBIfam" id="NF045758">
    <property type="entry name" value="YlxM"/>
    <property type="match status" value="1"/>
</dbReference>
<evidence type="ECO:0000313" key="6">
    <source>
        <dbReference type="Proteomes" id="UP000295636"/>
    </source>
</evidence>
<evidence type="ECO:0000256" key="1">
    <source>
        <dbReference type="ARBA" id="ARBA00008720"/>
    </source>
</evidence>
<sequence>MTEDNMLAKTNRMNMLVDFYEKLLTEKQQTFLKCYFYDDYSLGEIAAEFQISRQAVYEHIKRAEAALEDYEAKLQLLAKHEQRQQLVEQLRSMLSELNPESRLQLQPLMERLISLD</sequence>
<name>A0A4R5KTA3_9BACL</name>
<organism evidence="5 6">
    <name type="scientific">Paenibacillus piri</name>
    <dbReference type="NCBI Taxonomy" id="2547395"/>
    <lineage>
        <taxon>Bacteria</taxon>
        <taxon>Bacillati</taxon>
        <taxon>Bacillota</taxon>
        <taxon>Bacilli</taxon>
        <taxon>Bacillales</taxon>
        <taxon>Paenibacillaceae</taxon>
        <taxon>Paenibacillus</taxon>
    </lineage>
</organism>